<evidence type="ECO:0000313" key="1">
    <source>
        <dbReference type="EMBL" id="KAG9225084.1"/>
    </source>
</evidence>
<evidence type="ECO:0000313" key="2">
    <source>
        <dbReference type="Proteomes" id="UP000824881"/>
    </source>
</evidence>
<dbReference type="Proteomes" id="UP000824881">
    <property type="component" value="Unassembled WGS sequence"/>
</dbReference>
<gene>
    <name evidence="1" type="ORF">CCMSSC00406_0008752</name>
</gene>
<proteinExistence type="predicted"/>
<dbReference type="EMBL" id="WQMT02000003">
    <property type="protein sequence ID" value="KAG9225084.1"/>
    <property type="molecule type" value="Genomic_DNA"/>
</dbReference>
<reference evidence="1 2" key="1">
    <citation type="journal article" date="2021" name="Appl. Environ. Microbiol.">
        <title>Genetic linkage and physical mapping for an oyster mushroom Pleurotus cornucopiae and QTL analysis for the trait cap color.</title>
        <authorList>
            <person name="Zhang Y."/>
            <person name="Gao W."/>
            <person name="Sonnenberg A."/>
            <person name="Chen Q."/>
            <person name="Zhang J."/>
            <person name="Huang C."/>
        </authorList>
    </citation>
    <scope>NUCLEOTIDE SEQUENCE [LARGE SCALE GENOMIC DNA]</scope>
    <source>
        <strain evidence="1">CCMSSC00406</strain>
    </source>
</reference>
<protein>
    <submittedName>
        <fullName evidence="1">Uncharacterized protein</fullName>
    </submittedName>
</protein>
<comment type="caution">
    <text evidence="1">The sequence shown here is derived from an EMBL/GenBank/DDBJ whole genome shotgun (WGS) entry which is preliminary data.</text>
</comment>
<keyword evidence="2" id="KW-1185">Reference proteome</keyword>
<organism evidence="1 2">
    <name type="scientific">Pleurotus cornucopiae</name>
    <name type="common">Cornucopia mushroom</name>
    <dbReference type="NCBI Taxonomy" id="5321"/>
    <lineage>
        <taxon>Eukaryota</taxon>
        <taxon>Fungi</taxon>
        <taxon>Dikarya</taxon>
        <taxon>Basidiomycota</taxon>
        <taxon>Agaricomycotina</taxon>
        <taxon>Agaricomycetes</taxon>
        <taxon>Agaricomycetidae</taxon>
        <taxon>Agaricales</taxon>
        <taxon>Pleurotineae</taxon>
        <taxon>Pleurotaceae</taxon>
        <taxon>Pleurotus</taxon>
    </lineage>
</organism>
<name>A0ACB7J5L2_PLECO</name>
<sequence>MSPAVTILDVPVFAGQGTTAANSPQTRQQALKDAASPAGSLLLSSCFETFHNELSTLTTEELASVDITLSEFANKNALLEVPSDKYLNNSLITGPTLFLIQSLRYLAFVEASGLENDSLTPFSDVLKGNLEHGLGVFGFSSGILPAVVVGSALSTITYISRAVEAYRLALWIGVRTQIYRAKHAANDPSSPWSLVFLGISKETTEEAILEFAKDNEGASLFVTAVMDDKCVTVSGHPDTLAAFASSLTTGAVVHKTSVDTLYHSPEHINGVRQEVLDDVVRRSIKFPDYSDIIVPVRSTFTGGALDKKVTDGTLVDAVLDMVLTQPVNWDLVVDGLVKSAPVGIPIRLLNVGPGTGLTRSMERSFSKDVVSSLDLTSVHNEAAGEAKSKQEPIAIVGMAVNMPGARDASKLWELLEKGINTISEVPEHRFKVSDYNNPKDANAKRRMAAHTGNFIDGVDEFDNKFFKISPREAKSMDPQQRVLLHTAYEALENSGYVPGATPTFDPETFGCYIGVATHDYLQNLRDDIDVYYSTGTLKAFLSGRISYAMQLSGPSIVLDTACSSSAVAVYQGCRALMNGDCNAAMVGGVNVIASPDMMIGLDRGHFLSPTGQCKAFDASADGYSRSEGCGIFVLKRLSDAVAENDNILGVIRGVEVNQSGLAHSITHPHAPTQATLFKRLLANTGTDPRSVNVVEAHGTGTQAGDPNELESIRSIFAIDRSASNPLHITSIKANLGHLEAASGAAGLAKLLLMLRHRTIPKQISLKNLNPRIANLESDHTIIDREHAFWNPSHEGTPRVALLNNFGAAGSNTATLLEEHLAPEPLPHPEGLSFPFGLSAKTESALEELRSRYVTWLEGPESDAARFGDVAYTMTARRQIYSHRMAVQASSKAELIEKLSKVSPVEVREDAAQVVFVFSGQGGQYVGMGQALYKTSPLFKKTVDECESILTSAGFTGVLPIINPGPEGSGLNQLEEFEANQAAIFALEYALAKVWISWGLKPVAVVGHSLGEYAALVTANVLSLKGALMIIASRVRLMLQKCAVETTGMIAINAGPAVVNEVLASSPSFSGLSVACLNSATDCVVSGPLEELKALKAHLDAEVHCKNVLLSVPFGYHSPAMTPLLDDLVLVAGRATIRPPTLPVISNVHGEVVLPGDASVFNPEYFARHCAEPVQFEKGINSFTSLPEYAKVDAWIEIGPHTTTLPMLKCIASVPKDSLLLGSLRKNQDPWNTLANSLAQLYQSNVTLAWREVFSHLPSVRCIDLPLYPLARNKFWVAYKERDALAPSQTVVVQAAPQADNLISEFSMLHAWAQYPSLSNGNVAIFETPISQLADRIKGHSVGGMPLCPASVYLEQVLAGLQLAMRHLNQPYGKNHPILRHIEFAKPLVYDPDVARVVIASITLNDGLGSFTVSSRAGSDVSVHVHGEYRFQPISETATKFSHSLPVIQRQMNAVLEPKNGEYPEVFNTRTAYEVIFPRVVDYAKEYHTMRSLTVDPSGMEGCADVKLPANYHRGQYVAHPVFVDTLLHVAGFVANMQGGINDAYICSEVGTVKILTDLVDNDAAYAVYCNNAWLADEGVMLTEAYAVKVGEPKRIVAHLKGMAFRRVRLNSLKKGLAMAAGKAPSPRAARSQAQPRSQPAPAPVRSAAAPAPTASVPVIDIQSIVLKLVSETCDISAASLDVNTDLTSLGVDSLMSIEIFGKLESAFPSAVLDASALSHCTTVTEIVTEVSKAVPAGSSNGSSGNASPVLAPASTPQHQQHSAPPAPALPAVDIQSEVLKIVSETCDISLSTLGVDTDLNALGVDSLMSIEIFGKLEALFPHVELNAEALSHCSSVADIVREISASLSSASAASPSAPTVAPSQTAYESSVPSSPATLAVDVPTKLSEPPRMAINSAGSGPNIKQLLASVLDVSVREIRDDVDFESLGLDSLTSIEAIAAIKTEFGLDVPGDFFVQCSTAKAVERYIAGELRARA</sequence>
<accession>A0ACB7J5L2</accession>